<evidence type="ECO:0000259" key="2">
    <source>
        <dbReference type="Pfam" id="PF02557"/>
    </source>
</evidence>
<dbReference type="EMBL" id="JBHTMA010000026">
    <property type="protein sequence ID" value="MFD1226444.1"/>
    <property type="molecule type" value="Genomic_DNA"/>
</dbReference>
<protein>
    <submittedName>
        <fullName evidence="3">D-alanyl-D-alanine carboxypeptidase family protein</fullName>
    </submittedName>
</protein>
<dbReference type="PANTHER" id="PTHR34385">
    <property type="entry name" value="D-ALANYL-D-ALANINE CARBOXYPEPTIDASE"/>
    <property type="match status" value="1"/>
</dbReference>
<dbReference type="InterPro" id="IPR052179">
    <property type="entry name" value="DD-CPase-like"/>
</dbReference>
<gene>
    <name evidence="3" type="ORF">ACFQ35_04620</name>
</gene>
<dbReference type="Gene3D" id="3.30.1380.10">
    <property type="match status" value="1"/>
</dbReference>
<dbReference type="InterPro" id="IPR003709">
    <property type="entry name" value="VanY-like_core_dom"/>
</dbReference>
<dbReference type="PANTHER" id="PTHR34385:SF1">
    <property type="entry name" value="PEPTIDOGLYCAN L-ALANYL-D-GLUTAMATE ENDOPEPTIDASE CWLK"/>
    <property type="match status" value="1"/>
</dbReference>
<dbReference type="Proteomes" id="UP001597263">
    <property type="component" value="Unassembled WGS sequence"/>
</dbReference>
<name>A0ABW3V3B6_9HYPH</name>
<dbReference type="InterPro" id="IPR009045">
    <property type="entry name" value="Zn_M74/Hedgehog-like"/>
</dbReference>
<evidence type="ECO:0000313" key="3">
    <source>
        <dbReference type="EMBL" id="MFD1226444.1"/>
    </source>
</evidence>
<reference evidence="4" key="1">
    <citation type="journal article" date="2019" name="Int. J. Syst. Evol. Microbiol.">
        <title>The Global Catalogue of Microorganisms (GCM) 10K type strain sequencing project: providing services to taxonomists for standard genome sequencing and annotation.</title>
        <authorList>
            <consortium name="The Broad Institute Genomics Platform"/>
            <consortium name="The Broad Institute Genome Sequencing Center for Infectious Disease"/>
            <person name="Wu L."/>
            <person name="Ma J."/>
        </authorList>
    </citation>
    <scope>NUCLEOTIDE SEQUENCE [LARGE SCALE GENOMIC DNA]</scope>
    <source>
        <strain evidence="4">CCUG 49584</strain>
    </source>
</reference>
<dbReference type="RefSeq" id="WP_289388100.1">
    <property type="nucleotide sequence ID" value="NZ_JAUCBM010000009.1"/>
</dbReference>
<feature type="compositionally biased region" description="Polar residues" evidence="1">
    <location>
        <begin position="183"/>
        <end position="210"/>
    </location>
</feature>
<proteinExistence type="predicted"/>
<accession>A0ABW3V3B6</accession>
<organism evidence="3 4">
    <name type="scientific">Pseudochrobactrum kiredjianiae</name>
    <dbReference type="NCBI Taxonomy" id="386305"/>
    <lineage>
        <taxon>Bacteria</taxon>
        <taxon>Pseudomonadati</taxon>
        <taxon>Pseudomonadota</taxon>
        <taxon>Alphaproteobacteria</taxon>
        <taxon>Hyphomicrobiales</taxon>
        <taxon>Brucellaceae</taxon>
        <taxon>Pseudochrobactrum</taxon>
    </lineage>
</organism>
<sequence>MSFDFKKYAVGGAMRPDSFSGLDQGFASALSNMFAAAPPEIAQQLRITSGFRSPERQAQLWQNALQKYGSPERARKWVAPPGRSNHNHGHAADLKYLDPSATAWAHENAGRFGLAFPLSNENWHIELANRRGGKPDPAMVASAPPSQSALPLPSGAAPQAGQIAQEQANGEPVPSFAEAAATSEPSRSQSSLNALLQAFGQQPEQASPFSPVQFAGVSPNQSNALASLVASIKQGRA</sequence>
<feature type="compositionally biased region" description="Low complexity" evidence="1">
    <location>
        <begin position="141"/>
        <end position="161"/>
    </location>
</feature>
<keyword evidence="4" id="KW-1185">Reference proteome</keyword>
<comment type="caution">
    <text evidence="3">The sequence shown here is derived from an EMBL/GenBank/DDBJ whole genome shotgun (WGS) entry which is preliminary data.</text>
</comment>
<dbReference type="SUPFAM" id="SSF55166">
    <property type="entry name" value="Hedgehog/DD-peptidase"/>
    <property type="match status" value="1"/>
</dbReference>
<feature type="domain" description="D-alanyl-D-alanine carboxypeptidase-like core" evidence="2">
    <location>
        <begin position="22"/>
        <end position="117"/>
    </location>
</feature>
<evidence type="ECO:0000313" key="4">
    <source>
        <dbReference type="Proteomes" id="UP001597263"/>
    </source>
</evidence>
<evidence type="ECO:0000256" key="1">
    <source>
        <dbReference type="SAM" id="MobiDB-lite"/>
    </source>
</evidence>
<keyword evidence="3" id="KW-0645">Protease</keyword>
<dbReference type="Pfam" id="PF02557">
    <property type="entry name" value="VanY"/>
    <property type="match status" value="1"/>
</dbReference>
<feature type="region of interest" description="Disordered" evidence="1">
    <location>
        <begin position="130"/>
        <end position="217"/>
    </location>
</feature>
<dbReference type="CDD" id="cd14814">
    <property type="entry name" value="Peptidase_M15"/>
    <property type="match status" value="1"/>
</dbReference>
<keyword evidence="3" id="KW-0378">Hydrolase</keyword>
<dbReference type="GO" id="GO:0004180">
    <property type="term" value="F:carboxypeptidase activity"/>
    <property type="evidence" value="ECO:0007669"/>
    <property type="project" value="UniProtKB-KW"/>
</dbReference>
<keyword evidence="3" id="KW-0121">Carboxypeptidase</keyword>